<dbReference type="Proteomes" id="UP000684084">
    <property type="component" value="Unassembled WGS sequence"/>
</dbReference>
<dbReference type="AlphaFoldDB" id="A0A915ZGZ7"/>
<evidence type="ECO:0008006" key="3">
    <source>
        <dbReference type="Google" id="ProtNLM"/>
    </source>
</evidence>
<proteinExistence type="predicted"/>
<gene>
    <name evidence="1" type="ORF">CHRIB12_LOCUS14288</name>
</gene>
<protein>
    <recommendedName>
        <fullName evidence="3">Quino protein alcohol dehydrogenase-like protein</fullName>
    </recommendedName>
</protein>
<dbReference type="OrthoDB" id="416253at2759"/>
<reference evidence="1" key="1">
    <citation type="submission" date="2020-05" db="EMBL/GenBank/DDBJ databases">
        <authorList>
            <person name="Rincon C."/>
            <person name="Sanders R I."/>
            <person name="Robbins C."/>
            <person name="Chaturvedi A."/>
        </authorList>
    </citation>
    <scope>NUCLEOTIDE SEQUENCE</scope>
    <source>
        <strain evidence="1">CHB12</strain>
    </source>
</reference>
<accession>A0A915ZGZ7</accession>
<evidence type="ECO:0000313" key="1">
    <source>
        <dbReference type="EMBL" id="CAB5374005.1"/>
    </source>
</evidence>
<dbReference type="EMBL" id="CAGKOT010000032">
    <property type="protein sequence ID" value="CAB5374005.1"/>
    <property type="molecule type" value="Genomic_DNA"/>
</dbReference>
<sequence>MTFAKLDLKIGKVIWKNFIAPDNYDKPGLYSGNAVWGSADPIKNFNNFINLLTCLTDSRKCCKLYYDATTPEKKSACHDPNNFLDSILALDIEKGDVKWVTNLPGYDSWTVACITTSNPENCPVPTGTDYSKIINLDIILYQPQSGITWSLNAATGEIIWLVASRPGNRDGGSIFGCATGGKRYFVSQSNSGREE</sequence>
<dbReference type="PANTHER" id="PTHR32303">
    <property type="entry name" value="QUINOPROTEIN ALCOHOL DEHYDROGENASE (CYTOCHROME C)"/>
    <property type="match status" value="1"/>
</dbReference>
<dbReference type="VEuPathDB" id="FungiDB:RhiirFUN_015177"/>
<organism evidence="1 2">
    <name type="scientific">Rhizophagus irregularis</name>
    <dbReference type="NCBI Taxonomy" id="588596"/>
    <lineage>
        <taxon>Eukaryota</taxon>
        <taxon>Fungi</taxon>
        <taxon>Fungi incertae sedis</taxon>
        <taxon>Mucoromycota</taxon>
        <taxon>Glomeromycotina</taxon>
        <taxon>Glomeromycetes</taxon>
        <taxon>Glomerales</taxon>
        <taxon>Glomeraceae</taxon>
        <taxon>Rhizophagus</taxon>
    </lineage>
</organism>
<comment type="caution">
    <text evidence="1">The sequence shown here is derived from an EMBL/GenBank/DDBJ whole genome shotgun (WGS) entry which is preliminary data.</text>
</comment>
<dbReference type="PANTHER" id="PTHR32303:SF10">
    <property type="entry name" value="OUTER MEMBRANE PROTEIN ASSEMBLY FACTOR BAMB"/>
    <property type="match status" value="1"/>
</dbReference>
<evidence type="ECO:0000313" key="2">
    <source>
        <dbReference type="Proteomes" id="UP000684084"/>
    </source>
</evidence>
<name>A0A915ZGZ7_9GLOM</name>